<dbReference type="AlphaFoldDB" id="A0A852ZZS9"/>
<dbReference type="EMBL" id="JACBZD010000001">
    <property type="protein sequence ID" value="NYI06194.1"/>
    <property type="molecule type" value="Genomic_DNA"/>
</dbReference>
<dbReference type="Pfam" id="PF13517">
    <property type="entry name" value="FG-GAP_3"/>
    <property type="match status" value="1"/>
</dbReference>
<comment type="caution">
    <text evidence="3">The sequence shown here is derived from an EMBL/GenBank/DDBJ whole genome shotgun (WGS) entry which is preliminary data.</text>
</comment>
<feature type="signal peptide" evidence="2">
    <location>
        <begin position="1"/>
        <end position="37"/>
    </location>
</feature>
<evidence type="ECO:0008006" key="5">
    <source>
        <dbReference type="Google" id="ProtNLM"/>
    </source>
</evidence>
<evidence type="ECO:0000256" key="1">
    <source>
        <dbReference type="ARBA" id="ARBA00022729"/>
    </source>
</evidence>
<dbReference type="InterPro" id="IPR013517">
    <property type="entry name" value="FG-GAP"/>
</dbReference>
<evidence type="ECO:0000313" key="4">
    <source>
        <dbReference type="Proteomes" id="UP000567795"/>
    </source>
</evidence>
<gene>
    <name evidence="3" type="ORF">FHU37_003137</name>
</gene>
<dbReference type="Gene3D" id="2.115.10.10">
    <property type="entry name" value="Tachylectin 2"/>
    <property type="match status" value="2"/>
</dbReference>
<proteinExistence type="predicted"/>
<feature type="chain" id="PRO_5032824752" description="VCBS repeat-containing protein" evidence="2">
    <location>
        <begin position="38"/>
        <end position="541"/>
    </location>
</feature>
<name>A0A852ZZS9_9ACTN</name>
<dbReference type="PANTHER" id="PTHR44103:SF1">
    <property type="entry name" value="PROPROTEIN CONVERTASE P"/>
    <property type="match status" value="1"/>
</dbReference>
<dbReference type="RefSeq" id="WP_179814815.1">
    <property type="nucleotide sequence ID" value="NZ_JACBZD010000001.1"/>
</dbReference>
<organism evidence="3 4">
    <name type="scientific">Allostreptomyces psammosilenae</name>
    <dbReference type="NCBI Taxonomy" id="1892865"/>
    <lineage>
        <taxon>Bacteria</taxon>
        <taxon>Bacillati</taxon>
        <taxon>Actinomycetota</taxon>
        <taxon>Actinomycetes</taxon>
        <taxon>Kitasatosporales</taxon>
        <taxon>Streptomycetaceae</taxon>
        <taxon>Allostreptomyces</taxon>
    </lineage>
</organism>
<reference evidence="3 4" key="1">
    <citation type="submission" date="2020-07" db="EMBL/GenBank/DDBJ databases">
        <title>Sequencing the genomes of 1000 actinobacteria strains.</title>
        <authorList>
            <person name="Klenk H.-P."/>
        </authorList>
    </citation>
    <scope>NUCLEOTIDE SEQUENCE [LARGE SCALE GENOMIC DNA]</scope>
    <source>
        <strain evidence="3 4">DSM 42178</strain>
    </source>
</reference>
<dbReference type="InterPro" id="IPR006311">
    <property type="entry name" value="TAT_signal"/>
</dbReference>
<evidence type="ECO:0000256" key="2">
    <source>
        <dbReference type="SAM" id="SignalP"/>
    </source>
</evidence>
<dbReference type="PANTHER" id="PTHR44103">
    <property type="entry name" value="PROPROTEIN CONVERTASE P"/>
    <property type="match status" value="1"/>
</dbReference>
<dbReference type="SUPFAM" id="SSF69318">
    <property type="entry name" value="Integrin alpha N-terminal domain"/>
    <property type="match status" value="2"/>
</dbReference>
<dbReference type="Proteomes" id="UP000567795">
    <property type="component" value="Unassembled WGS sequence"/>
</dbReference>
<keyword evidence="1 2" id="KW-0732">Signal</keyword>
<keyword evidence="4" id="KW-1185">Reference proteome</keyword>
<accession>A0A852ZZS9</accession>
<sequence length="541" mass="56929">MPTRRARRVGLRLAAACAAALLTAGALGTLGAPPAHAATAPGRNDFDGDGLADVGAVTPSGWVVLNGLYTNVNLQLDGSDTALGVKDLILPGNIAGTAKNDVLVLEAHGSLKLYTDVSADRSAYDTTWRGTGWQMFNKVLAPGDLTGDARPDLLARTPNGDLYLYRSTGSATAPFASRVKVGHGFNQFDQLLGAEDLTGDGIGDVLARNTKGELYLYRGTGDAARPLATRSLIGPGWQQYSQLFAADDHTGDGVSDLYARQYDGDSYFYPGNGRGGFAARQTSEPRVGDTAAAAGAGGNGTFGKSVLHGRTASGDVYQYLGTGRGTLEPKLLRILGGTDWYNFHAAPLSGQPGGDLMLRDVNGWLINMEPYADWPDLSRSWNYNLSLGPGDLSGDGRGDLLARDGSGNLYLFRGDGTGTRVASRILVGGGWNQFTAITGSGDVTGDGRADILARNTNGELFLYRGTGNATTPFAARQLVGTGWNMFRQIASPGDLDGDGYADLVGSTPAGELYFYSADHTGGFKPRVRIGNSGWNAYVRLF</sequence>
<dbReference type="InterPro" id="IPR028994">
    <property type="entry name" value="Integrin_alpha_N"/>
</dbReference>
<dbReference type="PROSITE" id="PS51318">
    <property type="entry name" value="TAT"/>
    <property type="match status" value="1"/>
</dbReference>
<protein>
    <recommendedName>
        <fullName evidence="5">VCBS repeat-containing protein</fullName>
    </recommendedName>
</protein>
<evidence type="ECO:0000313" key="3">
    <source>
        <dbReference type="EMBL" id="NYI06194.1"/>
    </source>
</evidence>